<feature type="non-terminal residue" evidence="1">
    <location>
        <position position="1"/>
    </location>
</feature>
<dbReference type="EMBL" id="HACA01001274">
    <property type="protein sequence ID" value="CDW18635.1"/>
    <property type="molecule type" value="Transcribed_RNA"/>
</dbReference>
<evidence type="ECO:0000313" key="1">
    <source>
        <dbReference type="EMBL" id="CDW18635.1"/>
    </source>
</evidence>
<name>A0A0K2SYK7_LEPSM</name>
<protein>
    <submittedName>
        <fullName evidence="1">Uncharacterized protein</fullName>
    </submittedName>
</protein>
<organism evidence="1">
    <name type="scientific">Lepeophtheirus salmonis</name>
    <name type="common">Salmon louse</name>
    <name type="synonym">Caligus salmonis</name>
    <dbReference type="NCBI Taxonomy" id="72036"/>
    <lineage>
        <taxon>Eukaryota</taxon>
        <taxon>Metazoa</taxon>
        <taxon>Ecdysozoa</taxon>
        <taxon>Arthropoda</taxon>
        <taxon>Crustacea</taxon>
        <taxon>Multicrustacea</taxon>
        <taxon>Hexanauplia</taxon>
        <taxon>Copepoda</taxon>
        <taxon>Siphonostomatoida</taxon>
        <taxon>Caligidae</taxon>
        <taxon>Lepeophtheirus</taxon>
    </lineage>
</organism>
<accession>A0A0K2SYK7</accession>
<sequence length="86" mass="9999">AKTKCQNMFAAPSTTYNIQNVINIYNNGLTFLCSHITRSVAPRMCCRNMIVHHCWTQSIIEDRHRSSSSKCPCLFPSHFLLNYRYL</sequence>
<reference evidence="1" key="1">
    <citation type="submission" date="2014-05" db="EMBL/GenBank/DDBJ databases">
        <authorList>
            <person name="Chronopoulou M."/>
        </authorList>
    </citation>
    <scope>NUCLEOTIDE SEQUENCE</scope>
    <source>
        <tissue evidence="1">Whole organism</tissue>
    </source>
</reference>
<dbReference type="AlphaFoldDB" id="A0A0K2SYK7"/>
<proteinExistence type="predicted"/>